<dbReference type="EMBL" id="RKHQ01000001">
    <property type="protein sequence ID" value="ROR95700.1"/>
    <property type="molecule type" value="Genomic_DNA"/>
</dbReference>
<keyword evidence="5" id="KW-0175">Coiled coil</keyword>
<comment type="caution">
    <text evidence="6">The sequence shown here is derived from an EMBL/GenBank/DDBJ whole genome shotgun (WGS) entry which is preliminary data.</text>
</comment>
<keyword evidence="2" id="KW-0812">Transmembrane</keyword>
<keyword evidence="4" id="KW-0472">Membrane</keyword>
<accession>A0A3N2D7D8</accession>
<evidence type="ECO:0000313" key="6">
    <source>
        <dbReference type="EMBL" id="ROR95700.1"/>
    </source>
</evidence>
<dbReference type="AlphaFoldDB" id="A0A3N2D7D8"/>
<evidence type="ECO:0000256" key="5">
    <source>
        <dbReference type="SAM" id="Coils"/>
    </source>
</evidence>
<keyword evidence="3" id="KW-1133">Transmembrane helix</keyword>
<feature type="coiled-coil region" evidence="5">
    <location>
        <begin position="162"/>
        <end position="189"/>
    </location>
</feature>
<proteinExistence type="predicted"/>
<evidence type="ECO:0000256" key="1">
    <source>
        <dbReference type="ARBA" id="ARBA00004141"/>
    </source>
</evidence>
<dbReference type="GO" id="GO:0016020">
    <property type="term" value="C:membrane"/>
    <property type="evidence" value="ECO:0007669"/>
    <property type="project" value="UniProtKB-SubCell"/>
</dbReference>
<dbReference type="Proteomes" id="UP000275356">
    <property type="component" value="Unassembled WGS sequence"/>
</dbReference>
<dbReference type="InterPro" id="IPR032808">
    <property type="entry name" value="DoxX"/>
</dbReference>
<organism evidence="6 7">
    <name type="scientific">Salana multivorans</name>
    <dbReference type="NCBI Taxonomy" id="120377"/>
    <lineage>
        <taxon>Bacteria</taxon>
        <taxon>Bacillati</taxon>
        <taxon>Actinomycetota</taxon>
        <taxon>Actinomycetes</taxon>
        <taxon>Micrococcales</taxon>
        <taxon>Beutenbergiaceae</taxon>
        <taxon>Salana</taxon>
    </lineage>
</organism>
<dbReference type="RefSeq" id="WP_123737986.1">
    <property type="nucleotide sequence ID" value="NZ_CALFQU010000043.1"/>
</dbReference>
<gene>
    <name evidence="6" type="ORF">EDD28_0262</name>
</gene>
<evidence type="ECO:0000256" key="3">
    <source>
        <dbReference type="ARBA" id="ARBA00022989"/>
    </source>
</evidence>
<evidence type="ECO:0000256" key="4">
    <source>
        <dbReference type="ARBA" id="ARBA00023136"/>
    </source>
</evidence>
<comment type="subcellular location">
    <subcellularLocation>
        <location evidence="1">Membrane</location>
        <topology evidence="1">Multi-pass membrane protein</topology>
    </subcellularLocation>
</comment>
<reference evidence="6 7" key="1">
    <citation type="submission" date="2018-11" db="EMBL/GenBank/DDBJ databases">
        <title>Sequencing the genomes of 1000 actinobacteria strains.</title>
        <authorList>
            <person name="Klenk H.-P."/>
        </authorList>
    </citation>
    <scope>NUCLEOTIDE SEQUENCE [LARGE SCALE GENOMIC DNA]</scope>
    <source>
        <strain evidence="6 7">DSM 13521</strain>
    </source>
</reference>
<dbReference type="Pfam" id="PF07681">
    <property type="entry name" value="DoxX"/>
    <property type="match status" value="1"/>
</dbReference>
<protein>
    <submittedName>
        <fullName evidence="6">Putative membrane protein YphA (DoxX/SURF4 family)</fullName>
    </submittedName>
</protein>
<keyword evidence="7" id="KW-1185">Reference proteome</keyword>
<name>A0A3N2D7D8_9MICO</name>
<sequence>MLRRIARPLLASVFVVDGLRAALRPREEIENLPRAEEALGRVAEQIPVPVSPDLLVRALGVAKAGAGVALGLGVAPRAAASLLAVLHTPTMLARNPFWTETGAARREAIGGLVRDAAILGGLLLASGDTAGKPSLAWRAEAARHDTAKAAKHATREARDRTKRATKAVITSAERDVAKLEATIERTARRKTRDARKAAKRIERDLRAAVKDVEHTVGGVVGDVVDGAREKIAAR</sequence>
<evidence type="ECO:0000256" key="2">
    <source>
        <dbReference type="ARBA" id="ARBA00022692"/>
    </source>
</evidence>
<dbReference type="OrthoDB" id="329282at2"/>
<evidence type="ECO:0000313" key="7">
    <source>
        <dbReference type="Proteomes" id="UP000275356"/>
    </source>
</evidence>